<dbReference type="Pfam" id="PF13581">
    <property type="entry name" value="HATPase_c_2"/>
    <property type="match status" value="1"/>
</dbReference>
<keyword evidence="3" id="KW-0067">ATP-binding</keyword>
<dbReference type="SUPFAM" id="SSF55874">
    <property type="entry name" value="ATPase domain of HSP90 chaperone/DNA topoisomerase II/histidine kinase"/>
    <property type="match status" value="1"/>
</dbReference>
<evidence type="ECO:0000313" key="3">
    <source>
        <dbReference type="EMBL" id="GAA2622475.1"/>
    </source>
</evidence>
<keyword evidence="1" id="KW-0723">Serine/threonine-protein kinase</keyword>
<dbReference type="Proteomes" id="UP001501447">
    <property type="component" value="Unassembled WGS sequence"/>
</dbReference>
<dbReference type="CDD" id="cd16936">
    <property type="entry name" value="HATPase_RsbW-like"/>
    <property type="match status" value="1"/>
</dbReference>
<dbReference type="InterPro" id="IPR003594">
    <property type="entry name" value="HATPase_dom"/>
</dbReference>
<organism evidence="3 4">
    <name type="scientific">Streptomyces axinellae</name>
    <dbReference type="NCBI Taxonomy" id="552788"/>
    <lineage>
        <taxon>Bacteria</taxon>
        <taxon>Bacillati</taxon>
        <taxon>Actinomycetota</taxon>
        <taxon>Actinomycetes</taxon>
        <taxon>Kitasatosporales</taxon>
        <taxon>Streptomycetaceae</taxon>
        <taxon>Streptomyces</taxon>
    </lineage>
</organism>
<reference evidence="3 4" key="1">
    <citation type="journal article" date="2019" name="Int. J. Syst. Evol. Microbiol.">
        <title>The Global Catalogue of Microorganisms (GCM) 10K type strain sequencing project: providing services to taxonomists for standard genome sequencing and annotation.</title>
        <authorList>
            <consortium name="The Broad Institute Genomics Platform"/>
            <consortium name="The Broad Institute Genome Sequencing Center for Infectious Disease"/>
            <person name="Wu L."/>
            <person name="Ma J."/>
        </authorList>
    </citation>
    <scope>NUCLEOTIDE SEQUENCE [LARGE SCALE GENOMIC DNA]</scope>
    <source>
        <strain evidence="3 4">JCM 16373</strain>
    </source>
</reference>
<evidence type="ECO:0000313" key="4">
    <source>
        <dbReference type="Proteomes" id="UP001501447"/>
    </source>
</evidence>
<dbReference type="GO" id="GO:0005524">
    <property type="term" value="F:ATP binding"/>
    <property type="evidence" value="ECO:0007669"/>
    <property type="project" value="UniProtKB-KW"/>
</dbReference>
<keyword evidence="1" id="KW-0808">Transferase</keyword>
<proteinExistence type="predicted"/>
<dbReference type="EMBL" id="BAAARJ010000013">
    <property type="protein sequence ID" value="GAA2622475.1"/>
    <property type="molecule type" value="Genomic_DNA"/>
</dbReference>
<protein>
    <submittedName>
        <fullName evidence="3">ATP-binding protein</fullName>
    </submittedName>
</protein>
<sequence>MSGPTSRPGAAVSPTFRRWAQESRVSGTLPRAAESAGAARRLVRGALARWGLERLAEDGALVVSELVANAVRHTRCRRIRVTVTRTGEGRVRVGVADTSRALPRLRHPTGTEVRGRGLELVDALASRWGTDLKGWGKCVWAELAMGGGVRPRDGGR</sequence>
<name>A0ABN3QC41_9ACTN</name>
<keyword evidence="1" id="KW-0418">Kinase</keyword>
<evidence type="ECO:0000259" key="2">
    <source>
        <dbReference type="Pfam" id="PF13581"/>
    </source>
</evidence>
<dbReference type="Gene3D" id="3.30.565.10">
    <property type="entry name" value="Histidine kinase-like ATPase, C-terminal domain"/>
    <property type="match status" value="1"/>
</dbReference>
<dbReference type="InterPro" id="IPR036890">
    <property type="entry name" value="HATPase_C_sf"/>
</dbReference>
<comment type="caution">
    <text evidence="3">The sequence shown here is derived from an EMBL/GenBank/DDBJ whole genome shotgun (WGS) entry which is preliminary data.</text>
</comment>
<feature type="domain" description="Histidine kinase/HSP90-like ATPase" evidence="2">
    <location>
        <begin position="31"/>
        <end position="140"/>
    </location>
</feature>
<keyword evidence="3" id="KW-0547">Nucleotide-binding</keyword>
<dbReference type="InterPro" id="IPR050267">
    <property type="entry name" value="Anti-sigma-factor_SerPK"/>
</dbReference>
<gene>
    <name evidence="3" type="ORF">GCM10009863_40680</name>
</gene>
<dbReference type="PANTHER" id="PTHR35526">
    <property type="entry name" value="ANTI-SIGMA-F FACTOR RSBW-RELATED"/>
    <property type="match status" value="1"/>
</dbReference>
<evidence type="ECO:0000256" key="1">
    <source>
        <dbReference type="ARBA" id="ARBA00022527"/>
    </source>
</evidence>
<dbReference type="PANTHER" id="PTHR35526:SF3">
    <property type="entry name" value="ANTI-SIGMA-F FACTOR RSBW"/>
    <property type="match status" value="1"/>
</dbReference>
<dbReference type="RefSeq" id="WP_344567761.1">
    <property type="nucleotide sequence ID" value="NZ_BAAARJ010000013.1"/>
</dbReference>
<keyword evidence="4" id="KW-1185">Reference proteome</keyword>
<accession>A0ABN3QC41</accession>